<comment type="caution">
    <text evidence="1">The sequence shown here is derived from an EMBL/GenBank/DDBJ whole genome shotgun (WGS) entry which is preliminary data.</text>
</comment>
<sequence length="92" mass="10081">MADIDITQPHNMTPDAARAAAQQVADKMAADFGMECAWDGPVLRFERSGVDGTLVVGERDARLEIRLGLMMKAFAPMVQDKLARKMQKVFGA</sequence>
<reference evidence="1 2" key="1">
    <citation type="submission" date="2017-05" db="EMBL/GenBank/DDBJ databases">
        <authorList>
            <person name="Varghese N."/>
            <person name="Submissions S."/>
        </authorList>
    </citation>
    <scope>NUCLEOTIDE SEQUENCE [LARGE SCALE GENOMIC DNA]</scope>
    <source>
        <strain evidence="1 2">DSM 26001</strain>
    </source>
</reference>
<dbReference type="NCBIfam" id="TIGR02610">
    <property type="entry name" value="PHA_gran_rgn"/>
    <property type="match status" value="1"/>
</dbReference>
<keyword evidence="2" id="KW-1185">Reference proteome</keyword>
<dbReference type="InterPro" id="IPR013433">
    <property type="entry name" value="PHA_gran_rgn"/>
</dbReference>
<name>A0ABY1QUF2_9BURK</name>
<protein>
    <submittedName>
        <fullName evidence="1">Polyhydroxyalkanoic acid system protein</fullName>
    </submittedName>
</protein>
<evidence type="ECO:0000313" key="1">
    <source>
        <dbReference type="EMBL" id="SMP78241.1"/>
    </source>
</evidence>
<evidence type="ECO:0000313" key="2">
    <source>
        <dbReference type="Proteomes" id="UP001158049"/>
    </source>
</evidence>
<dbReference type="EMBL" id="FXUL01000028">
    <property type="protein sequence ID" value="SMP78241.1"/>
    <property type="molecule type" value="Genomic_DNA"/>
</dbReference>
<dbReference type="RefSeq" id="WP_283445063.1">
    <property type="nucleotide sequence ID" value="NZ_FXUL01000028.1"/>
</dbReference>
<proteinExistence type="predicted"/>
<gene>
    <name evidence="1" type="ORF">SAMN06295970_12831</name>
</gene>
<organism evidence="1 2">
    <name type="scientific">Noviherbaspirillum suwonense</name>
    <dbReference type="NCBI Taxonomy" id="1224511"/>
    <lineage>
        <taxon>Bacteria</taxon>
        <taxon>Pseudomonadati</taxon>
        <taxon>Pseudomonadota</taxon>
        <taxon>Betaproteobacteria</taxon>
        <taxon>Burkholderiales</taxon>
        <taxon>Oxalobacteraceae</taxon>
        <taxon>Noviherbaspirillum</taxon>
    </lineage>
</organism>
<dbReference type="Proteomes" id="UP001158049">
    <property type="component" value="Unassembled WGS sequence"/>
</dbReference>
<dbReference type="Pfam" id="PF09650">
    <property type="entry name" value="PHA_gran_rgn"/>
    <property type="match status" value="1"/>
</dbReference>
<accession>A0ABY1QUF2</accession>